<comment type="caution">
    <text evidence="1">The sequence shown here is derived from an EMBL/GenBank/DDBJ whole genome shotgun (WGS) entry which is preliminary data.</text>
</comment>
<reference evidence="1 2" key="1">
    <citation type="submission" date="2022-12" db="EMBL/GenBank/DDBJ databases">
        <title>Chromosome-scale assembly of the Ensete ventricosum genome.</title>
        <authorList>
            <person name="Dussert Y."/>
            <person name="Stocks J."/>
            <person name="Wendawek A."/>
            <person name="Woldeyes F."/>
            <person name="Nichols R.A."/>
            <person name="Borrell J.S."/>
        </authorList>
    </citation>
    <scope>NUCLEOTIDE SEQUENCE [LARGE SCALE GENOMIC DNA]</scope>
    <source>
        <strain evidence="2">cv. Maze</strain>
        <tissue evidence="1">Seeds</tissue>
    </source>
</reference>
<proteinExistence type="predicted"/>
<keyword evidence="2" id="KW-1185">Reference proteome</keyword>
<accession>A0AAV8RB88</accession>
<protein>
    <submittedName>
        <fullName evidence="1">Uncharacterized protein</fullName>
    </submittedName>
</protein>
<sequence length="108" mass="11380">MSSTCGCRRRRLLQTETLLRFLGAGGQLMGRDGSLLSSDVGVRHSSSSPCSPPPSSDLSVATGLNVAPLVSSVEADIFVSNQEACRRRVVPWPLAHLIGSSGDGFVPR</sequence>
<gene>
    <name evidence="1" type="ORF">OPV22_009542</name>
</gene>
<evidence type="ECO:0000313" key="2">
    <source>
        <dbReference type="Proteomes" id="UP001222027"/>
    </source>
</evidence>
<organism evidence="1 2">
    <name type="scientific">Ensete ventricosum</name>
    <name type="common">Abyssinian banana</name>
    <name type="synonym">Musa ensete</name>
    <dbReference type="NCBI Taxonomy" id="4639"/>
    <lineage>
        <taxon>Eukaryota</taxon>
        <taxon>Viridiplantae</taxon>
        <taxon>Streptophyta</taxon>
        <taxon>Embryophyta</taxon>
        <taxon>Tracheophyta</taxon>
        <taxon>Spermatophyta</taxon>
        <taxon>Magnoliopsida</taxon>
        <taxon>Liliopsida</taxon>
        <taxon>Zingiberales</taxon>
        <taxon>Musaceae</taxon>
        <taxon>Ensete</taxon>
    </lineage>
</organism>
<name>A0AAV8RB88_ENSVE</name>
<dbReference type="Proteomes" id="UP001222027">
    <property type="component" value="Unassembled WGS sequence"/>
</dbReference>
<evidence type="ECO:0000313" key="1">
    <source>
        <dbReference type="EMBL" id="KAJ8498990.1"/>
    </source>
</evidence>
<dbReference type="EMBL" id="JAQQAF010000003">
    <property type="protein sequence ID" value="KAJ8498990.1"/>
    <property type="molecule type" value="Genomic_DNA"/>
</dbReference>
<dbReference type="AlphaFoldDB" id="A0AAV8RB88"/>